<protein>
    <recommendedName>
        <fullName evidence="3">ATP-cone domain-containing protein</fullName>
    </recommendedName>
</protein>
<dbReference type="PROSITE" id="PS51161">
    <property type="entry name" value="ATP_CONE"/>
    <property type="match status" value="1"/>
</dbReference>
<feature type="domain" description="ATP-cone" evidence="3">
    <location>
        <begin position="16"/>
        <end position="105"/>
    </location>
</feature>
<evidence type="ECO:0000256" key="2">
    <source>
        <dbReference type="ARBA" id="ARBA00022840"/>
    </source>
</evidence>
<feature type="non-terminal residue" evidence="4">
    <location>
        <position position="230"/>
    </location>
</feature>
<evidence type="ECO:0000256" key="1">
    <source>
        <dbReference type="ARBA" id="ARBA00022741"/>
    </source>
</evidence>
<sequence>MSIVKDKNKQKIDLVKTVVKRDGRVCKFNIEKVKKVIAWAIDGLNINPLKLEASVDIIFKDKITTSDIQENLIYHCLSLTNVEEPDFRIASGRLFMMNRWKDTQRNRGYKYSEFAKHVEMMVLKKRYDEKILKIYNLSDIPIHPENAQLRTKIKEAMVYRGEGRDTELWANPHIVWGGETKHIAIDGHKCDSKWELEIDNYLFNSEIKHKKPVGASRGKYYRNRMMYPDW</sequence>
<organism evidence="4">
    <name type="scientific">marine sediment metagenome</name>
    <dbReference type="NCBI Taxonomy" id="412755"/>
    <lineage>
        <taxon>unclassified sequences</taxon>
        <taxon>metagenomes</taxon>
        <taxon>ecological metagenomes</taxon>
    </lineage>
</organism>
<dbReference type="InterPro" id="IPR005144">
    <property type="entry name" value="ATP-cone_dom"/>
</dbReference>
<dbReference type="AlphaFoldDB" id="A0A0F8ZI11"/>
<dbReference type="SUPFAM" id="SSF48168">
    <property type="entry name" value="R1 subunit of ribonucleotide reductase, N-terminal domain"/>
    <property type="match status" value="1"/>
</dbReference>
<gene>
    <name evidence="4" type="ORF">LCGC14_2967910</name>
</gene>
<dbReference type="EMBL" id="LAZR01060262">
    <property type="protein sequence ID" value="KKK66059.1"/>
    <property type="molecule type" value="Genomic_DNA"/>
</dbReference>
<reference evidence="4" key="1">
    <citation type="journal article" date="2015" name="Nature">
        <title>Complex archaea that bridge the gap between prokaryotes and eukaryotes.</title>
        <authorList>
            <person name="Spang A."/>
            <person name="Saw J.H."/>
            <person name="Jorgensen S.L."/>
            <person name="Zaremba-Niedzwiedzka K."/>
            <person name="Martijn J."/>
            <person name="Lind A.E."/>
            <person name="van Eijk R."/>
            <person name="Schleper C."/>
            <person name="Guy L."/>
            <person name="Ettema T.J."/>
        </authorList>
    </citation>
    <scope>NUCLEOTIDE SEQUENCE</scope>
</reference>
<dbReference type="GO" id="GO:0005524">
    <property type="term" value="F:ATP binding"/>
    <property type="evidence" value="ECO:0007669"/>
    <property type="project" value="UniProtKB-KW"/>
</dbReference>
<evidence type="ECO:0000313" key="4">
    <source>
        <dbReference type="EMBL" id="KKK66059.1"/>
    </source>
</evidence>
<dbReference type="InterPro" id="IPR008926">
    <property type="entry name" value="RNR_R1-su_N"/>
</dbReference>
<comment type="caution">
    <text evidence="4">The sequence shown here is derived from an EMBL/GenBank/DDBJ whole genome shotgun (WGS) entry which is preliminary data.</text>
</comment>
<proteinExistence type="predicted"/>
<evidence type="ECO:0000259" key="3">
    <source>
        <dbReference type="PROSITE" id="PS51161"/>
    </source>
</evidence>
<keyword evidence="1" id="KW-0547">Nucleotide-binding</keyword>
<name>A0A0F8ZI11_9ZZZZ</name>
<dbReference type="Pfam" id="PF03477">
    <property type="entry name" value="ATP-cone"/>
    <property type="match status" value="1"/>
</dbReference>
<accession>A0A0F8ZI11</accession>
<keyword evidence="2" id="KW-0067">ATP-binding</keyword>